<dbReference type="AlphaFoldDB" id="A0A8I3A9B5"/>
<name>A0A8I3A9B5_9AGAM</name>
<gene>
    <name evidence="2" type="ORF">JVT61DRAFT_1650</name>
</gene>
<feature type="region of interest" description="Disordered" evidence="1">
    <location>
        <begin position="1"/>
        <end position="74"/>
    </location>
</feature>
<accession>A0A8I3A9B5</accession>
<dbReference type="EMBL" id="JAGFBS010000011">
    <property type="protein sequence ID" value="KAG6376658.1"/>
    <property type="molecule type" value="Genomic_DNA"/>
</dbReference>
<sequence length="144" mass="16404">MLHKLSAVNKGKGKAKDNDDDDGNSESDRSKDTDDTDSEEEVDLKPMGRKKIDSEEEEDPKPMGRKKTISKTKVDTESKAQLEEKILSCLFSLFYTNTILFQQGQPLFKKDQKSKFKQLTLDTSCMFPFRILSHVMLSLPEHAT</sequence>
<proteinExistence type="predicted"/>
<protein>
    <submittedName>
        <fullName evidence="2">Uncharacterized protein</fullName>
    </submittedName>
</protein>
<organism evidence="2 3">
    <name type="scientific">Boletus reticuloceps</name>
    <dbReference type="NCBI Taxonomy" id="495285"/>
    <lineage>
        <taxon>Eukaryota</taxon>
        <taxon>Fungi</taxon>
        <taxon>Dikarya</taxon>
        <taxon>Basidiomycota</taxon>
        <taxon>Agaricomycotina</taxon>
        <taxon>Agaricomycetes</taxon>
        <taxon>Agaricomycetidae</taxon>
        <taxon>Boletales</taxon>
        <taxon>Boletineae</taxon>
        <taxon>Boletaceae</taxon>
        <taxon>Boletoideae</taxon>
        <taxon>Boletus</taxon>
    </lineage>
</organism>
<evidence type="ECO:0000313" key="3">
    <source>
        <dbReference type="Proteomes" id="UP000683000"/>
    </source>
</evidence>
<evidence type="ECO:0000256" key="1">
    <source>
        <dbReference type="SAM" id="MobiDB-lite"/>
    </source>
</evidence>
<feature type="compositionally biased region" description="Basic and acidic residues" evidence="1">
    <location>
        <begin position="43"/>
        <end position="53"/>
    </location>
</feature>
<dbReference type="Proteomes" id="UP000683000">
    <property type="component" value="Unassembled WGS sequence"/>
</dbReference>
<keyword evidence="3" id="KW-1185">Reference proteome</keyword>
<evidence type="ECO:0000313" key="2">
    <source>
        <dbReference type="EMBL" id="KAG6376658.1"/>
    </source>
</evidence>
<comment type="caution">
    <text evidence="2">The sequence shown here is derived from an EMBL/GenBank/DDBJ whole genome shotgun (WGS) entry which is preliminary data.</text>
</comment>
<reference evidence="2" key="1">
    <citation type="submission" date="2021-03" db="EMBL/GenBank/DDBJ databases">
        <title>Evolutionary innovations through gain and loss of genes in the ectomycorrhizal Boletales.</title>
        <authorList>
            <person name="Wu G."/>
            <person name="Miyauchi S."/>
            <person name="Morin E."/>
            <person name="Yang Z.-L."/>
            <person name="Xu J."/>
            <person name="Martin F.M."/>
        </authorList>
    </citation>
    <scope>NUCLEOTIDE SEQUENCE</scope>
    <source>
        <strain evidence="2">BR01</strain>
    </source>
</reference>